<keyword evidence="1" id="KW-1133">Transmembrane helix</keyword>
<proteinExistence type="predicted"/>
<name>A0A0A9C049_ARUDO</name>
<keyword evidence="1" id="KW-0472">Membrane</keyword>
<evidence type="ECO:0000256" key="1">
    <source>
        <dbReference type="SAM" id="Phobius"/>
    </source>
</evidence>
<keyword evidence="1" id="KW-0812">Transmembrane</keyword>
<evidence type="ECO:0000313" key="2">
    <source>
        <dbReference type="EMBL" id="JAD67838.1"/>
    </source>
</evidence>
<reference evidence="2" key="1">
    <citation type="submission" date="2014-09" db="EMBL/GenBank/DDBJ databases">
        <authorList>
            <person name="Magalhaes I.L.F."/>
            <person name="Oliveira U."/>
            <person name="Santos F.R."/>
            <person name="Vidigal T.H.D.A."/>
            <person name="Brescovit A.D."/>
            <person name="Santos A.J."/>
        </authorList>
    </citation>
    <scope>NUCLEOTIDE SEQUENCE</scope>
    <source>
        <tissue evidence="2">Shoot tissue taken approximately 20 cm above the soil surface</tissue>
    </source>
</reference>
<protein>
    <submittedName>
        <fullName evidence="2">Uncharacterized protein</fullName>
    </submittedName>
</protein>
<dbReference type="EMBL" id="GBRH01230057">
    <property type="protein sequence ID" value="JAD67838.1"/>
    <property type="molecule type" value="Transcribed_RNA"/>
</dbReference>
<dbReference type="AlphaFoldDB" id="A0A0A9C049"/>
<feature type="transmembrane region" description="Helical" evidence="1">
    <location>
        <begin position="6"/>
        <end position="28"/>
    </location>
</feature>
<accession>A0A0A9C049</accession>
<sequence>MHTCYLLSQVLQHLFSYLAFVSVFSAISPHFGFSLSFLLVVCTVVHLCLILFFCLHPLLLVPASSFVP</sequence>
<organism evidence="2">
    <name type="scientific">Arundo donax</name>
    <name type="common">Giant reed</name>
    <name type="synonym">Donax arundinaceus</name>
    <dbReference type="NCBI Taxonomy" id="35708"/>
    <lineage>
        <taxon>Eukaryota</taxon>
        <taxon>Viridiplantae</taxon>
        <taxon>Streptophyta</taxon>
        <taxon>Embryophyta</taxon>
        <taxon>Tracheophyta</taxon>
        <taxon>Spermatophyta</taxon>
        <taxon>Magnoliopsida</taxon>
        <taxon>Liliopsida</taxon>
        <taxon>Poales</taxon>
        <taxon>Poaceae</taxon>
        <taxon>PACMAD clade</taxon>
        <taxon>Arundinoideae</taxon>
        <taxon>Arundineae</taxon>
        <taxon>Arundo</taxon>
    </lineage>
</organism>
<feature type="transmembrane region" description="Helical" evidence="1">
    <location>
        <begin position="35"/>
        <end position="59"/>
    </location>
</feature>
<reference evidence="2" key="2">
    <citation type="journal article" date="2015" name="Data Brief">
        <title>Shoot transcriptome of the giant reed, Arundo donax.</title>
        <authorList>
            <person name="Barrero R.A."/>
            <person name="Guerrero F.D."/>
            <person name="Moolhuijzen P."/>
            <person name="Goolsby J.A."/>
            <person name="Tidwell J."/>
            <person name="Bellgard S.E."/>
            <person name="Bellgard M.I."/>
        </authorList>
    </citation>
    <scope>NUCLEOTIDE SEQUENCE</scope>
    <source>
        <tissue evidence="2">Shoot tissue taken approximately 20 cm above the soil surface</tissue>
    </source>
</reference>